<keyword evidence="3" id="KW-1185">Reference proteome</keyword>
<proteinExistence type="predicted"/>
<dbReference type="Proteomes" id="UP001189429">
    <property type="component" value="Unassembled WGS sequence"/>
</dbReference>
<protein>
    <submittedName>
        <fullName evidence="2">Uncharacterized protein</fullName>
    </submittedName>
</protein>
<comment type="caution">
    <text evidence="2">The sequence shown here is derived from an EMBL/GenBank/DDBJ whole genome shotgun (WGS) entry which is preliminary data.</text>
</comment>
<dbReference type="EMBL" id="CAUYUJ010002592">
    <property type="protein sequence ID" value="CAK0801466.1"/>
    <property type="molecule type" value="Genomic_DNA"/>
</dbReference>
<organism evidence="2 3">
    <name type="scientific">Prorocentrum cordatum</name>
    <dbReference type="NCBI Taxonomy" id="2364126"/>
    <lineage>
        <taxon>Eukaryota</taxon>
        <taxon>Sar</taxon>
        <taxon>Alveolata</taxon>
        <taxon>Dinophyceae</taxon>
        <taxon>Prorocentrales</taxon>
        <taxon>Prorocentraceae</taxon>
        <taxon>Prorocentrum</taxon>
    </lineage>
</organism>
<evidence type="ECO:0000313" key="2">
    <source>
        <dbReference type="EMBL" id="CAK0801466.1"/>
    </source>
</evidence>
<sequence>MGGGTSRLDDSPDSENGRGAGAQDEGETAGAAGRLPEALPASPVAAAQEPPTEAVILSTLVAQLGQEPDKSMALSAIRERLTEMNQPRLRQVAEDVEALRGCETLAASQQQLLHFSSRIDL</sequence>
<name>A0ABN9Q9K5_9DINO</name>
<feature type="region of interest" description="Disordered" evidence="1">
    <location>
        <begin position="1"/>
        <end position="50"/>
    </location>
</feature>
<reference evidence="2" key="1">
    <citation type="submission" date="2023-10" db="EMBL/GenBank/DDBJ databases">
        <authorList>
            <person name="Chen Y."/>
            <person name="Shah S."/>
            <person name="Dougan E. K."/>
            <person name="Thang M."/>
            <person name="Chan C."/>
        </authorList>
    </citation>
    <scope>NUCLEOTIDE SEQUENCE [LARGE SCALE GENOMIC DNA]</scope>
</reference>
<accession>A0ABN9Q9K5</accession>
<gene>
    <name evidence="2" type="ORF">PCOR1329_LOCUS9329</name>
</gene>
<evidence type="ECO:0000313" key="3">
    <source>
        <dbReference type="Proteomes" id="UP001189429"/>
    </source>
</evidence>
<evidence type="ECO:0000256" key="1">
    <source>
        <dbReference type="SAM" id="MobiDB-lite"/>
    </source>
</evidence>